<keyword evidence="3" id="KW-1185">Reference proteome</keyword>
<feature type="transmembrane region" description="Helical" evidence="1">
    <location>
        <begin position="201"/>
        <end position="220"/>
    </location>
</feature>
<dbReference type="RefSeq" id="WP_055636480.1">
    <property type="nucleotide sequence ID" value="NZ_JBIRRP010000016.1"/>
</dbReference>
<dbReference type="STRING" id="1943.AQJ64_15900"/>
<protein>
    <submittedName>
        <fullName evidence="2">Uncharacterized protein</fullName>
    </submittedName>
</protein>
<keyword evidence="1" id="KW-0812">Transmembrane</keyword>
<dbReference type="Proteomes" id="UP000052982">
    <property type="component" value="Unassembled WGS sequence"/>
</dbReference>
<organism evidence="2 3">
    <name type="scientific">Streptomyces griseoruber</name>
    <dbReference type="NCBI Taxonomy" id="1943"/>
    <lineage>
        <taxon>Bacteria</taxon>
        <taxon>Bacillati</taxon>
        <taxon>Actinomycetota</taxon>
        <taxon>Actinomycetes</taxon>
        <taxon>Kitasatosporales</taxon>
        <taxon>Streptomycetaceae</taxon>
        <taxon>Streptomyces</taxon>
    </lineage>
</organism>
<keyword evidence="1" id="KW-0472">Membrane</keyword>
<keyword evidence="1" id="KW-1133">Transmembrane helix</keyword>
<dbReference type="AlphaFoldDB" id="A0A124I3P4"/>
<name>A0A124I3P4_9ACTN</name>
<evidence type="ECO:0000313" key="2">
    <source>
        <dbReference type="EMBL" id="KUN84241.1"/>
    </source>
</evidence>
<dbReference type="EMBL" id="LMWW01000018">
    <property type="protein sequence ID" value="KUN84241.1"/>
    <property type="molecule type" value="Genomic_DNA"/>
</dbReference>
<dbReference type="OrthoDB" id="2083198at2"/>
<feature type="transmembrane region" description="Helical" evidence="1">
    <location>
        <begin position="171"/>
        <end position="189"/>
    </location>
</feature>
<evidence type="ECO:0000256" key="1">
    <source>
        <dbReference type="SAM" id="Phobius"/>
    </source>
</evidence>
<comment type="caution">
    <text evidence="2">The sequence shown here is derived from an EMBL/GenBank/DDBJ whole genome shotgun (WGS) entry which is preliminary data.</text>
</comment>
<evidence type="ECO:0000313" key="3">
    <source>
        <dbReference type="Proteomes" id="UP000052982"/>
    </source>
</evidence>
<proteinExistence type="predicted"/>
<accession>A0A124I3P4</accession>
<sequence>MGQLTLSAPFDKYSWRARIRPVLLASLPLVLPVAAALPHLPRAQLLWSLALLSGVPLLADQLGRSRGKRIESRLFQSWGGKPSVQLLRWRGPTDRPRLAYLHARIQQITGTALRLPTESEERAKPEEADQIYDAAGLVLRARARGLPGAELVLEQNCEYGFRRNALGLRPYALVIAVAGLLAVVAWGFVPPGCLGRPETALLAVLVVVEAALTVFWSVLVRARWAESAAWLYAERLLETCMVPDQGAVPGGTGG</sequence>
<gene>
    <name evidence="2" type="ORF">AQJ64_15900</name>
</gene>
<reference evidence="2 3" key="1">
    <citation type="submission" date="2015-10" db="EMBL/GenBank/DDBJ databases">
        <title>Draft genome sequence of Streptomyces griseoruber DSM 40281, type strain for the species Streptomyces griseoruber.</title>
        <authorList>
            <person name="Ruckert C."/>
            <person name="Winkler A."/>
            <person name="Kalinowski J."/>
            <person name="Kampfer P."/>
            <person name="Glaeser S."/>
        </authorList>
    </citation>
    <scope>NUCLEOTIDE SEQUENCE [LARGE SCALE GENOMIC DNA]</scope>
    <source>
        <strain evidence="2 3">DSM 40281</strain>
    </source>
</reference>